<reference evidence="1" key="1">
    <citation type="journal article" date="2013" name="Nature">
        <title>Draft genome of the wheat A-genome progenitor Triticum urartu.</title>
        <authorList>
            <person name="Ling H.Q."/>
            <person name="Zhao S."/>
            <person name="Liu D."/>
            <person name="Wang J."/>
            <person name="Sun H."/>
            <person name="Zhang C."/>
            <person name="Fan H."/>
            <person name="Li D."/>
            <person name="Dong L."/>
            <person name="Tao Y."/>
            <person name="Gao C."/>
            <person name="Wu H."/>
            <person name="Li Y."/>
            <person name="Cui Y."/>
            <person name="Guo X."/>
            <person name="Zheng S."/>
            <person name="Wang B."/>
            <person name="Yu K."/>
            <person name="Liang Q."/>
            <person name="Yang W."/>
            <person name="Lou X."/>
            <person name="Chen J."/>
            <person name="Feng M."/>
            <person name="Jian J."/>
            <person name="Zhang X."/>
            <person name="Luo G."/>
            <person name="Jiang Y."/>
            <person name="Liu J."/>
            <person name="Wang Z."/>
            <person name="Sha Y."/>
            <person name="Zhang B."/>
            <person name="Wu H."/>
            <person name="Tang D."/>
            <person name="Shen Q."/>
            <person name="Xue P."/>
            <person name="Zou S."/>
            <person name="Wang X."/>
            <person name="Liu X."/>
            <person name="Wang F."/>
            <person name="Yang Y."/>
            <person name="An X."/>
            <person name="Dong Z."/>
            <person name="Zhang K."/>
            <person name="Zhang X."/>
            <person name="Luo M.C."/>
            <person name="Dvorak J."/>
            <person name="Tong Y."/>
            <person name="Wang J."/>
            <person name="Yang H."/>
            <person name="Li Z."/>
            <person name="Wang D."/>
            <person name="Zhang A."/>
            <person name="Wang J."/>
        </authorList>
    </citation>
    <scope>NUCLEOTIDE SEQUENCE</scope>
</reference>
<dbReference type="AlphaFoldDB" id="M7ZAF5"/>
<protein>
    <submittedName>
        <fullName evidence="1">Uncharacterized protein</fullName>
    </submittedName>
</protein>
<dbReference type="EMBL" id="KD156066">
    <property type="protein sequence ID" value="EMS56606.1"/>
    <property type="molecule type" value="Genomic_DNA"/>
</dbReference>
<name>M7ZAF5_TRIUA</name>
<evidence type="ECO:0000313" key="1">
    <source>
        <dbReference type="EMBL" id="EMS56606.1"/>
    </source>
</evidence>
<gene>
    <name evidence="1" type="ORF">TRIUR3_01612</name>
</gene>
<accession>M7ZAF5</accession>
<proteinExistence type="predicted"/>
<sequence>MGFDGDSIIIRCLKNDAKFSISLFSLICGAWFIVESPTKISSYQRNAQEKETITKYSPVQYKSILVAHADGRNKGKTLEKEFAIRMNKILIDLFFSSQAICGSHYRDLRMRGKGGEGAWGEEAEGRGNGASRALPLAGWMRDTRDGGPSHFPNLDKGTETYLIWEAARRR</sequence>
<organism evidence="1">
    <name type="scientific">Triticum urartu</name>
    <name type="common">Red wild einkorn</name>
    <name type="synonym">Crithodium urartu</name>
    <dbReference type="NCBI Taxonomy" id="4572"/>
    <lineage>
        <taxon>Eukaryota</taxon>
        <taxon>Viridiplantae</taxon>
        <taxon>Streptophyta</taxon>
        <taxon>Embryophyta</taxon>
        <taxon>Tracheophyta</taxon>
        <taxon>Spermatophyta</taxon>
        <taxon>Magnoliopsida</taxon>
        <taxon>Liliopsida</taxon>
        <taxon>Poales</taxon>
        <taxon>Poaceae</taxon>
        <taxon>BOP clade</taxon>
        <taxon>Pooideae</taxon>
        <taxon>Triticodae</taxon>
        <taxon>Triticeae</taxon>
        <taxon>Triticinae</taxon>
        <taxon>Triticum</taxon>
    </lineage>
</organism>